<evidence type="ECO:0000259" key="2">
    <source>
        <dbReference type="Pfam" id="PF00620"/>
    </source>
</evidence>
<dbReference type="EMBL" id="JANIIK010003593">
    <property type="protein sequence ID" value="KAJ3581131.1"/>
    <property type="molecule type" value="Genomic_DNA"/>
</dbReference>
<dbReference type="InterPro" id="IPR008936">
    <property type="entry name" value="Rho_GTPase_activation_prot"/>
</dbReference>
<dbReference type="AlphaFoldDB" id="A0A9Q0D4Q8"/>
<dbReference type="GO" id="GO:0051056">
    <property type="term" value="P:regulation of small GTPase mediated signal transduction"/>
    <property type="evidence" value="ECO:0007669"/>
    <property type="project" value="TreeGrafter"/>
</dbReference>
<dbReference type="Gene3D" id="1.10.555.10">
    <property type="entry name" value="Rho GTPase activation protein"/>
    <property type="match status" value="1"/>
</dbReference>
<feature type="domain" description="RHG40/28/18 C-terminal ubiquitin-like" evidence="3">
    <location>
        <begin position="82"/>
        <end position="120"/>
    </location>
</feature>
<comment type="caution">
    <text evidence="4">The sequence shown here is derived from an EMBL/GenBank/DDBJ whole genome shotgun (WGS) entry which is preliminary data.</text>
</comment>
<dbReference type="Pfam" id="PF25442">
    <property type="entry name" value="Ubiquitin_RHG40_C"/>
    <property type="match status" value="1"/>
</dbReference>
<dbReference type="GO" id="GO:0007165">
    <property type="term" value="P:signal transduction"/>
    <property type="evidence" value="ECO:0007669"/>
    <property type="project" value="InterPro"/>
</dbReference>
<evidence type="ECO:0000313" key="5">
    <source>
        <dbReference type="Proteomes" id="UP001148018"/>
    </source>
</evidence>
<keyword evidence="1" id="KW-0343">GTPase activation</keyword>
<dbReference type="OrthoDB" id="27680at2759"/>
<dbReference type="GO" id="GO:0005096">
    <property type="term" value="F:GTPase activator activity"/>
    <property type="evidence" value="ECO:0007669"/>
    <property type="project" value="UniProtKB-KW"/>
</dbReference>
<dbReference type="GO" id="GO:0005737">
    <property type="term" value="C:cytoplasm"/>
    <property type="evidence" value="ECO:0007669"/>
    <property type="project" value="TreeGrafter"/>
</dbReference>
<evidence type="ECO:0008006" key="6">
    <source>
        <dbReference type="Google" id="ProtNLM"/>
    </source>
</evidence>
<dbReference type="GO" id="GO:0051497">
    <property type="term" value="P:negative regulation of stress fiber assembly"/>
    <property type="evidence" value="ECO:0007669"/>
    <property type="project" value="TreeGrafter"/>
</dbReference>
<evidence type="ECO:0000313" key="4">
    <source>
        <dbReference type="EMBL" id="KAJ3581131.1"/>
    </source>
</evidence>
<dbReference type="PANTHER" id="PTHR14963">
    <property type="entry name" value="RHO GTPASE ACTIVATING PROTEIN 18,19-RELATED"/>
    <property type="match status" value="1"/>
</dbReference>
<accession>A0A9Q0D4Q8</accession>
<keyword evidence="5" id="KW-1185">Reference proteome</keyword>
<name>A0A9Q0D4Q8_9TELE</name>
<dbReference type="PANTHER" id="PTHR14963:SF5">
    <property type="entry name" value="RHO GTPASE-ACTIVATING PROTEIN 28"/>
    <property type="match status" value="1"/>
</dbReference>
<gene>
    <name evidence="4" type="ORF">NHX12_017012</name>
</gene>
<feature type="non-terminal residue" evidence="4">
    <location>
        <position position="1"/>
    </location>
</feature>
<evidence type="ECO:0000259" key="3">
    <source>
        <dbReference type="Pfam" id="PF25442"/>
    </source>
</evidence>
<feature type="domain" description="Rho-GAP" evidence="2">
    <location>
        <begin position="19"/>
        <end position="65"/>
    </location>
</feature>
<dbReference type="InterPro" id="IPR057323">
    <property type="entry name" value="RHG40/28/18_ubiquitin"/>
</dbReference>
<proteinExistence type="predicted"/>
<dbReference type="Proteomes" id="UP001148018">
    <property type="component" value="Unassembled WGS sequence"/>
</dbReference>
<dbReference type="SUPFAM" id="SSF48350">
    <property type="entry name" value="GTPase activation domain, GAP"/>
    <property type="match status" value="1"/>
</dbReference>
<feature type="non-terminal residue" evidence="4">
    <location>
        <position position="122"/>
    </location>
</feature>
<organism evidence="4 5">
    <name type="scientific">Muraenolepis orangiensis</name>
    <name type="common">Patagonian moray cod</name>
    <dbReference type="NCBI Taxonomy" id="630683"/>
    <lineage>
        <taxon>Eukaryota</taxon>
        <taxon>Metazoa</taxon>
        <taxon>Chordata</taxon>
        <taxon>Craniata</taxon>
        <taxon>Vertebrata</taxon>
        <taxon>Euteleostomi</taxon>
        <taxon>Actinopterygii</taxon>
        <taxon>Neopterygii</taxon>
        <taxon>Teleostei</taxon>
        <taxon>Neoteleostei</taxon>
        <taxon>Acanthomorphata</taxon>
        <taxon>Zeiogadaria</taxon>
        <taxon>Gadariae</taxon>
        <taxon>Gadiformes</taxon>
        <taxon>Muraenolepidoidei</taxon>
        <taxon>Muraenolepididae</taxon>
        <taxon>Muraenolepis</taxon>
    </lineage>
</organism>
<dbReference type="Pfam" id="PF00620">
    <property type="entry name" value="RhoGAP"/>
    <property type="match status" value="1"/>
</dbReference>
<protein>
    <recommendedName>
        <fullName evidence="6">Rho-GAP domain-containing protein</fullName>
    </recommendedName>
</protein>
<reference evidence="4" key="1">
    <citation type="submission" date="2022-07" db="EMBL/GenBank/DDBJ databases">
        <title>Chromosome-level genome of Muraenolepis orangiensis.</title>
        <authorList>
            <person name="Kim J."/>
        </authorList>
    </citation>
    <scope>NUCLEOTIDE SEQUENCE</scope>
    <source>
        <strain evidence="4">KU_S4_2022</strain>
        <tissue evidence="4">Muscle</tissue>
    </source>
</reference>
<dbReference type="GO" id="GO:0030833">
    <property type="term" value="P:regulation of actin filament polymerization"/>
    <property type="evidence" value="ECO:0007669"/>
    <property type="project" value="TreeGrafter"/>
</dbReference>
<dbReference type="InterPro" id="IPR000198">
    <property type="entry name" value="RhoGAP_dom"/>
</dbReference>
<sequence>HLRRELDKKFWMGTFDWTTIQGLHLLTLLLPEANRHLLKVLLSFLSQVVSHQDKNRMSLWNVSMRVTVDGSVLPDVGLWEDVIRVQAPLHSKVSMAIKLDGQTKAKDVIARFQYENSRRKHR</sequence>
<evidence type="ECO:0000256" key="1">
    <source>
        <dbReference type="ARBA" id="ARBA00022468"/>
    </source>
</evidence>